<reference evidence="9 10" key="1">
    <citation type="submission" date="2016-10" db="EMBL/GenBank/DDBJ databases">
        <authorList>
            <person name="de Groot N.N."/>
        </authorList>
    </citation>
    <scope>NUCLEOTIDE SEQUENCE [LARGE SCALE GENOMIC DNA]</scope>
    <source>
        <strain evidence="9 10">DSM 14045</strain>
    </source>
</reference>
<dbReference type="GO" id="GO:0010181">
    <property type="term" value="F:FMN binding"/>
    <property type="evidence" value="ECO:0007669"/>
    <property type="project" value="UniProtKB-UniRule"/>
</dbReference>
<proteinExistence type="inferred from homology"/>
<evidence type="ECO:0000256" key="3">
    <source>
        <dbReference type="ARBA" id="ARBA00022448"/>
    </source>
</evidence>
<dbReference type="InterPro" id="IPR010087">
    <property type="entry name" value="Flav_short"/>
</dbReference>
<name>A0A1H3F0G0_9FIRM</name>
<dbReference type="AlphaFoldDB" id="A0A1H3F0G0"/>
<accession>A0A1H3F0G0</accession>
<keyword evidence="6 7" id="KW-0249">Electron transport</keyword>
<dbReference type="Proteomes" id="UP000183918">
    <property type="component" value="Unassembled WGS sequence"/>
</dbReference>
<keyword evidence="4 7" id="KW-0285">Flavoprotein</keyword>
<evidence type="ECO:0000256" key="1">
    <source>
        <dbReference type="ARBA" id="ARBA00001917"/>
    </source>
</evidence>
<dbReference type="STRING" id="1122142.SAMN02910414_00079"/>
<gene>
    <name evidence="9" type="ORF">SAMN02910414_00079</name>
</gene>
<dbReference type="NCBIfam" id="TIGR01753">
    <property type="entry name" value="flav_short"/>
    <property type="match status" value="1"/>
</dbReference>
<dbReference type="PROSITE" id="PS00201">
    <property type="entry name" value="FLAVODOXIN"/>
    <property type="match status" value="1"/>
</dbReference>
<dbReference type="EMBL" id="FNPG01000004">
    <property type="protein sequence ID" value="SDX84355.1"/>
    <property type="molecule type" value="Genomic_DNA"/>
</dbReference>
<evidence type="ECO:0000256" key="6">
    <source>
        <dbReference type="ARBA" id="ARBA00022982"/>
    </source>
</evidence>
<feature type="domain" description="Flavodoxin-like" evidence="8">
    <location>
        <begin position="4"/>
        <end position="141"/>
    </location>
</feature>
<dbReference type="RefSeq" id="WP_074714908.1">
    <property type="nucleotide sequence ID" value="NZ_FNPG01000004.1"/>
</dbReference>
<keyword evidence="10" id="KW-1185">Reference proteome</keyword>
<dbReference type="SUPFAM" id="SSF52218">
    <property type="entry name" value="Flavoproteins"/>
    <property type="match status" value="1"/>
</dbReference>
<dbReference type="PROSITE" id="PS50902">
    <property type="entry name" value="FLAVODOXIN_LIKE"/>
    <property type="match status" value="1"/>
</dbReference>
<dbReference type="PANTHER" id="PTHR32145">
    <property type="entry name" value="DIFLAVIN FLAVOPROTEIN A 2-RELATED"/>
    <property type="match status" value="1"/>
</dbReference>
<comment type="cofactor">
    <cofactor evidence="1 7">
        <name>FMN</name>
        <dbReference type="ChEBI" id="CHEBI:58210"/>
    </cofactor>
</comment>
<dbReference type="OrthoDB" id="9790745at2"/>
<keyword evidence="5 7" id="KW-0288">FMN</keyword>
<sequence length="143" mass="15320">MDKIKVIYWSQTGNTAAMAQAVAEGIKKEGKEAEVLDCSSVSVSELQGDKAFALGCPAMGAEELEEGEMEPLVEEICGICSSKTIGLFGSYGWGDGEWMRNWVDRMKAAGATVVNDEGVICQEYPDDEAILNCESLGQQLASV</sequence>
<comment type="function">
    <text evidence="7">Low-potential electron donor to a number of redox enzymes.</text>
</comment>
<keyword evidence="3 7" id="KW-0813">Transport</keyword>
<comment type="similarity">
    <text evidence="2 7">Belongs to the flavodoxin family.</text>
</comment>
<evidence type="ECO:0000256" key="2">
    <source>
        <dbReference type="ARBA" id="ARBA00005267"/>
    </source>
</evidence>
<organism evidence="9 10">
    <name type="scientific">Lachnobacterium bovis DSM 14045</name>
    <dbReference type="NCBI Taxonomy" id="1122142"/>
    <lineage>
        <taxon>Bacteria</taxon>
        <taxon>Bacillati</taxon>
        <taxon>Bacillota</taxon>
        <taxon>Clostridia</taxon>
        <taxon>Lachnospirales</taxon>
        <taxon>Lachnospiraceae</taxon>
        <taxon>Lachnobacterium</taxon>
    </lineage>
</organism>
<dbReference type="GO" id="GO:0009055">
    <property type="term" value="F:electron transfer activity"/>
    <property type="evidence" value="ECO:0007669"/>
    <property type="project" value="UniProtKB-UniRule"/>
</dbReference>
<dbReference type="InterPro" id="IPR008254">
    <property type="entry name" value="Flavodoxin/NO_synth"/>
</dbReference>
<evidence type="ECO:0000256" key="4">
    <source>
        <dbReference type="ARBA" id="ARBA00022630"/>
    </source>
</evidence>
<evidence type="ECO:0000256" key="7">
    <source>
        <dbReference type="RuleBase" id="RU367037"/>
    </source>
</evidence>
<dbReference type="InterPro" id="IPR029039">
    <property type="entry name" value="Flavoprotein-like_sf"/>
</dbReference>
<dbReference type="InterPro" id="IPR051285">
    <property type="entry name" value="NADH_oxidoreductase_modular"/>
</dbReference>
<dbReference type="Pfam" id="PF00258">
    <property type="entry name" value="Flavodoxin_1"/>
    <property type="match status" value="1"/>
</dbReference>
<dbReference type="GO" id="GO:0016651">
    <property type="term" value="F:oxidoreductase activity, acting on NAD(P)H"/>
    <property type="evidence" value="ECO:0007669"/>
    <property type="project" value="UniProtKB-ARBA"/>
</dbReference>
<evidence type="ECO:0000259" key="8">
    <source>
        <dbReference type="PROSITE" id="PS50902"/>
    </source>
</evidence>
<evidence type="ECO:0000256" key="5">
    <source>
        <dbReference type="ARBA" id="ARBA00022643"/>
    </source>
</evidence>
<evidence type="ECO:0000313" key="10">
    <source>
        <dbReference type="Proteomes" id="UP000183918"/>
    </source>
</evidence>
<dbReference type="PANTHER" id="PTHR32145:SF11">
    <property type="entry name" value="DIFLAVIN FLAVOPROTEIN A 2-RELATED"/>
    <property type="match status" value="1"/>
</dbReference>
<dbReference type="InterPro" id="IPR001226">
    <property type="entry name" value="Flavodoxin_CS"/>
</dbReference>
<protein>
    <recommendedName>
        <fullName evidence="7">Flavodoxin</fullName>
    </recommendedName>
</protein>
<dbReference type="Gene3D" id="3.40.50.360">
    <property type="match status" value="1"/>
</dbReference>
<evidence type="ECO:0000313" key="9">
    <source>
        <dbReference type="EMBL" id="SDX84355.1"/>
    </source>
</evidence>